<dbReference type="AlphaFoldDB" id="A0A2T7DKA7"/>
<dbReference type="InterPro" id="IPR024752">
    <property type="entry name" value="Myb/SANT-like_dom"/>
</dbReference>
<dbReference type="GO" id="GO:0046872">
    <property type="term" value="F:metal ion binding"/>
    <property type="evidence" value="ECO:0007669"/>
    <property type="project" value="UniProtKB-KW"/>
</dbReference>
<dbReference type="PANTHER" id="PTHR47127">
    <property type="entry name" value="10A19I.15"/>
    <property type="match status" value="1"/>
</dbReference>
<keyword evidence="6" id="KW-1185">Reference proteome</keyword>
<feature type="domain" description="Myb/SANT-like" evidence="3">
    <location>
        <begin position="82"/>
        <end position="169"/>
    </location>
</feature>
<dbReference type="InterPro" id="IPR027806">
    <property type="entry name" value="HARBI1_dom"/>
</dbReference>
<reference evidence="5 6" key="1">
    <citation type="submission" date="2018-04" db="EMBL/GenBank/DDBJ databases">
        <title>WGS assembly of Panicum hallii var. hallii HAL2.</title>
        <authorList>
            <person name="Lovell J."/>
            <person name="Jenkins J."/>
            <person name="Lowry D."/>
            <person name="Mamidi S."/>
            <person name="Sreedasyam A."/>
            <person name="Weng X."/>
            <person name="Barry K."/>
            <person name="Bonette J."/>
            <person name="Campitelli B."/>
            <person name="Daum C."/>
            <person name="Gordon S."/>
            <person name="Gould B."/>
            <person name="Lipzen A."/>
            <person name="MacQueen A."/>
            <person name="Palacio-Mejia J."/>
            <person name="Plott C."/>
            <person name="Shakirov E."/>
            <person name="Shu S."/>
            <person name="Yoshinaga Y."/>
            <person name="Zane M."/>
            <person name="Rokhsar D."/>
            <person name="Grimwood J."/>
            <person name="Schmutz J."/>
            <person name="Juenger T."/>
        </authorList>
    </citation>
    <scope>NUCLEOTIDE SEQUENCE [LARGE SCALE GENOMIC DNA]</scope>
    <source>
        <strain evidence="6">cv. HAL2</strain>
    </source>
</reference>
<name>A0A2T7DKA7_9POAL</name>
<evidence type="ECO:0000313" key="5">
    <source>
        <dbReference type="EMBL" id="PUZ56019.1"/>
    </source>
</evidence>
<proteinExistence type="predicted"/>
<evidence type="ECO:0000259" key="4">
    <source>
        <dbReference type="Pfam" id="PF13359"/>
    </source>
</evidence>
<dbReference type="Gramene" id="PUZ56019">
    <property type="protein sequence ID" value="PUZ56019"/>
    <property type="gene ID" value="GQ55_5G261200"/>
</dbReference>
<dbReference type="OrthoDB" id="625046at2759"/>
<evidence type="ECO:0000256" key="2">
    <source>
        <dbReference type="ARBA" id="ARBA00022723"/>
    </source>
</evidence>
<comment type="cofactor">
    <cofactor evidence="1">
        <name>a divalent metal cation</name>
        <dbReference type="ChEBI" id="CHEBI:60240"/>
    </cofactor>
</comment>
<protein>
    <recommendedName>
        <fullName evidence="7">Myb/SANT-like domain-containing protein</fullName>
    </recommendedName>
</protein>
<evidence type="ECO:0000259" key="3">
    <source>
        <dbReference type="Pfam" id="PF12776"/>
    </source>
</evidence>
<dbReference type="Pfam" id="PF12776">
    <property type="entry name" value="Myb_DNA-bind_3"/>
    <property type="match status" value="1"/>
</dbReference>
<keyword evidence="2" id="KW-0479">Metal-binding</keyword>
<evidence type="ECO:0008006" key="7">
    <source>
        <dbReference type="Google" id="ProtNLM"/>
    </source>
</evidence>
<dbReference type="Proteomes" id="UP000244336">
    <property type="component" value="Chromosome 5"/>
</dbReference>
<evidence type="ECO:0000313" key="6">
    <source>
        <dbReference type="Proteomes" id="UP000244336"/>
    </source>
</evidence>
<feature type="domain" description="DDE Tnp4" evidence="4">
    <location>
        <begin position="17"/>
        <end position="57"/>
    </location>
</feature>
<evidence type="ECO:0000256" key="1">
    <source>
        <dbReference type="ARBA" id="ARBA00001968"/>
    </source>
</evidence>
<sequence>MPPFRGVRYHLNEFGANPVQNAEELFNHRHSSLRVTVECAFGSLKRRFKILDDAIPYFPFPVQMDMEQQGDNMVANGGGVVQWPSAMSSFMLTYLSQLVASGTKTSTGFKQVHLNACAKALNETMGTHYTGTHVGNHLRKWKRIYAKIEKLKNLNGALWVQETCTISLEKEHYIGHVQDHRDDAKYLNTPIEHYHEMATIFGNSLATGAYAKGAYDPLATVVTETENAPKDTEDGAATAEQVGADDATIGESYGTKPPAPKKAKVANLEDPTMAMVAMLGDNLGNLATAITNMTKIVASDDDDIREGLYEDLMSIPGFEAAHLDDYYAHLCEHPREARQFYKLPTLSSKMIWVARYIKKYLADGGL</sequence>
<gene>
    <name evidence="5" type="ORF">GQ55_5G261200</name>
</gene>
<dbReference type="Pfam" id="PF13359">
    <property type="entry name" value="DDE_Tnp_4"/>
    <property type="match status" value="1"/>
</dbReference>
<organism evidence="5 6">
    <name type="scientific">Panicum hallii var. hallii</name>
    <dbReference type="NCBI Taxonomy" id="1504633"/>
    <lineage>
        <taxon>Eukaryota</taxon>
        <taxon>Viridiplantae</taxon>
        <taxon>Streptophyta</taxon>
        <taxon>Embryophyta</taxon>
        <taxon>Tracheophyta</taxon>
        <taxon>Spermatophyta</taxon>
        <taxon>Magnoliopsida</taxon>
        <taxon>Liliopsida</taxon>
        <taxon>Poales</taxon>
        <taxon>Poaceae</taxon>
        <taxon>PACMAD clade</taxon>
        <taxon>Panicoideae</taxon>
        <taxon>Panicodae</taxon>
        <taxon>Paniceae</taxon>
        <taxon>Panicinae</taxon>
        <taxon>Panicum</taxon>
        <taxon>Panicum sect. Panicum</taxon>
    </lineage>
</organism>
<accession>A0A2T7DKA7</accession>
<dbReference type="EMBL" id="CM009753">
    <property type="protein sequence ID" value="PUZ56019.1"/>
    <property type="molecule type" value="Genomic_DNA"/>
</dbReference>